<dbReference type="KEGG" id="lck:HN018_06735"/>
<evidence type="ECO:0000313" key="2">
    <source>
        <dbReference type="Proteomes" id="UP000500767"/>
    </source>
</evidence>
<sequence length="193" mass="20352">MPSTAERWTPERDQVLRELWHANLSTQLIGQQMGVTKNSVIGRSHRLQLTSRPSPIRASWGGAPKGSITPQAGRVAFAPVAAPTLPVAPAVVPEPRPTIMPAALPSPEPKPARSPVVLPAQQVAAPASSRMASLLPAPRGPIAPPSSCQWPMHGSTGRSMIKCGAAPAPAKPYCLEHLERAHVRAPRSPGADQ</sequence>
<organism evidence="1 2">
    <name type="scientific">Lichenicola cladoniae</name>
    <dbReference type="NCBI Taxonomy" id="1484109"/>
    <lineage>
        <taxon>Bacteria</taxon>
        <taxon>Pseudomonadati</taxon>
        <taxon>Pseudomonadota</taxon>
        <taxon>Alphaproteobacteria</taxon>
        <taxon>Acetobacterales</taxon>
        <taxon>Acetobacteraceae</taxon>
        <taxon>Lichenicola</taxon>
    </lineage>
</organism>
<protein>
    <recommendedName>
        <fullName evidence="3">GcrA cell cycle regulator</fullName>
    </recommendedName>
</protein>
<dbReference type="AlphaFoldDB" id="A0A6M8HMX9"/>
<dbReference type="Proteomes" id="UP000500767">
    <property type="component" value="Chromosome"/>
</dbReference>
<reference evidence="1 2" key="1">
    <citation type="journal article" date="2014" name="World J. Microbiol. Biotechnol.">
        <title>Biodiversity and physiological characteristics of Antarctic and Arctic lichens-associated bacteria.</title>
        <authorList>
            <person name="Lee Y.M."/>
            <person name="Kim E.H."/>
            <person name="Lee H.K."/>
            <person name="Hong S.G."/>
        </authorList>
    </citation>
    <scope>NUCLEOTIDE SEQUENCE [LARGE SCALE GENOMIC DNA]</scope>
    <source>
        <strain evidence="1 2">PAMC 26569</strain>
    </source>
</reference>
<dbReference type="RefSeq" id="WP_171834760.1">
    <property type="nucleotide sequence ID" value="NZ_CP053708.1"/>
</dbReference>
<evidence type="ECO:0008006" key="3">
    <source>
        <dbReference type="Google" id="ProtNLM"/>
    </source>
</evidence>
<name>A0A6M8HMX9_9PROT</name>
<proteinExistence type="predicted"/>
<keyword evidence="2" id="KW-1185">Reference proteome</keyword>
<dbReference type="EMBL" id="CP053708">
    <property type="protein sequence ID" value="QKE89773.1"/>
    <property type="molecule type" value="Genomic_DNA"/>
</dbReference>
<accession>A0A6M8HMX9</accession>
<gene>
    <name evidence="1" type="ORF">HN018_06735</name>
</gene>
<dbReference type="InterPro" id="IPR011681">
    <property type="entry name" value="GcrA"/>
</dbReference>
<evidence type="ECO:0000313" key="1">
    <source>
        <dbReference type="EMBL" id="QKE89773.1"/>
    </source>
</evidence>
<dbReference type="Pfam" id="PF07750">
    <property type="entry name" value="GcrA"/>
    <property type="match status" value="1"/>
</dbReference>